<comment type="caution">
    <text evidence="2">The sequence shown here is derived from an EMBL/GenBank/DDBJ whole genome shotgun (WGS) entry which is preliminary data.</text>
</comment>
<feature type="region of interest" description="Disordered" evidence="1">
    <location>
        <begin position="319"/>
        <end position="382"/>
    </location>
</feature>
<dbReference type="EMBL" id="JXCE01000375">
    <property type="protein sequence ID" value="KPA37670.1"/>
    <property type="molecule type" value="Genomic_DNA"/>
</dbReference>
<dbReference type="AlphaFoldDB" id="A0A0M9EQP9"/>
<reference evidence="2 3" key="1">
    <citation type="submission" date="2015-04" db="EMBL/GenBank/DDBJ databases">
        <title>The draft genome sequence of Fusarium langsethiae, a T-2/HT-2 mycotoxin producer.</title>
        <authorList>
            <person name="Lysoe E."/>
            <person name="Divon H.H."/>
            <person name="Terzi V."/>
            <person name="Orru L."/>
            <person name="Lamontanara A."/>
            <person name="Kolseth A.-K."/>
            <person name="Frandsen R.J."/>
            <person name="Nielsen K."/>
            <person name="Thrane U."/>
        </authorList>
    </citation>
    <scope>NUCLEOTIDE SEQUENCE [LARGE SCALE GENOMIC DNA]</scope>
    <source>
        <strain evidence="2 3">Fl201059</strain>
    </source>
</reference>
<evidence type="ECO:0000313" key="3">
    <source>
        <dbReference type="Proteomes" id="UP000037904"/>
    </source>
</evidence>
<name>A0A0M9EQP9_FUSLA</name>
<dbReference type="CDD" id="cd00303">
    <property type="entry name" value="retropepsin_like"/>
    <property type="match status" value="2"/>
</dbReference>
<proteinExistence type="predicted"/>
<dbReference type="InterPro" id="IPR021109">
    <property type="entry name" value="Peptidase_aspartic_dom_sf"/>
</dbReference>
<sequence>MRRPLYGGTEEEDSQQLHIELPLMLTGHRVMTTPDTGSDRNVMSENKAKELGLSTDGRYSPQELFTLANGRVIHSKGKVATHFAFPFEEMPPLPIEFHLLESLNPSIVVGKAFLDATETLTTYLDRLVRTRQTFGVTPFPPRILHLSPPRRILWCFINSTAVRANADTGAEMNLASPEFAACSGSRIEPADRQHQFVQLADGSITPISGFFRARFNPFQKPLPESLRPRAHMKTFYILKGLTSDVLLGRHLLFEIHAFVEQANAFLDIDCQDLSVHLNLIAWLNRWRSRSNSESAKHASFQEIDSTFWHKVDVDDAREQRMRQQAEANASHIMTEADRTAARAAESQRQDRYSQRRQKPGSPDHNEIWASGTLAHAESSTAD</sequence>
<protein>
    <submittedName>
        <fullName evidence="2">Uncharacterized protein</fullName>
    </submittedName>
</protein>
<accession>A0A0M9EQP9</accession>
<dbReference type="OrthoDB" id="6079484at2759"/>
<keyword evidence="3" id="KW-1185">Reference proteome</keyword>
<organism evidence="2 3">
    <name type="scientific">Fusarium langsethiae</name>
    <dbReference type="NCBI Taxonomy" id="179993"/>
    <lineage>
        <taxon>Eukaryota</taxon>
        <taxon>Fungi</taxon>
        <taxon>Dikarya</taxon>
        <taxon>Ascomycota</taxon>
        <taxon>Pezizomycotina</taxon>
        <taxon>Sordariomycetes</taxon>
        <taxon>Hypocreomycetidae</taxon>
        <taxon>Hypocreales</taxon>
        <taxon>Nectriaceae</taxon>
        <taxon>Fusarium</taxon>
    </lineage>
</organism>
<evidence type="ECO:0000313" key="2">
    <source>
        <dbReference type="EMBL" id="KPA37670.1"/>
    </source>
</evidence>
<gene>
    <name evidence="2" type="ORF">FLAG1_09513</name>
</gene>
<dbReference type="Pfam" id="PF13650">
    <property type="entry name" value="Asp_protease_2"/>
    <property type="match status" value="1"/>
</dbReference>
<dbReference type="Gene3D" id="2.40.70.10">
    <property type="entry name" value="Acid Proteases"/>
    <property type="match status" value="2"/>
</dbReference>
<evidence type="ECO:0000256" key="1">
    <source>
        <dbReference type="SAM" id="MobiDB-lite"/>
    </source>
</evidence>
<feature type="compositionally biased region" description="Basic and acidic residues" evidence="1">
    <location>
        <begin position="334"/>
        <end position="353"/>
    </location>
</feature>
<dbReference type="Proteomes" id="UP000037904">
    <property type="component" value="Unassembled WGS sequence"/>
</dbReference>